<keyword evidence="5" id="KW-0408">Iron</keyword>
<accession>A0A174I6I3</accession>
<dbReference type="Proteomes" id="UP000095576">
    <property type="component" value="Unassembled WGS sequence"/>
</dbReference>
<dbReference type="Pfam" id="PF04055">
    <property type="entry name" value="Radical_SAM"/>
    <property type="match status" value="1"/>
</dbReference>
<keyword evidence="6" id="KW-0411">Iron-sulfur</keyword>
<reference evidence="8 9" key="1">
    <citation type="submission" date="2015-09" db="EMBL/GenBank/DDBJ databases">
        <authorList>
            <consortium name="Pathogen Informatics"/>
        </authorList>
    </citation>
    <scope>NUCLEOTIDE SEQUENCE [LARGE SCALE GENOMIC DNA]</scope>
    <source>
        <strain evidence="8 9">2789STDY5834899</strain>
    </source>
</reference>
<evidence type="ECO:0000256" key="4">
    <source>
        <dbReference type="ARBA" id="ARBA00022723"/>
    </source>
</evidence>
<dbReference type="EC" id="4.1.99.19" evidence="8"/>
<keyword evidence="2" id="KW-0004">4Fe-4S</keyword>
<keyword evidence="4" id="KW-0479">Metal-binding</keyword>
<dbReference type="InterPro" id="IPR010722">
    <property type="entry name" value="BATS_dom"/>
</dbReference>
<dbReference type="InterPro" id="IPR007197">
    <property type="entry name" value="rSAM"/>
</dbReference>
<dbReference type="GO" id="GO:0051539">
    <property type="term" value="F:4 iron, 4 sulfur cluster binding"/>
    <property type="evidence" value="ECO:0007669"/>
    <property type="project" value="UniProtKB-KW"/>
</dbReference>
<dbReference type="GO" id="GO:0036355">
    <property type="term" value="F:2-iminoacetate synthase activity"/>
    <property type="evidence" value="ECO:0007669"/>
    <property type="project" value="UniProtKB-EC"/>
</dbReference>
<dbReference type="PANTHER" id="PTHR43583:SF1">
    <property type="entry name" value="2-IMINOACETATE SYNTHASE"/>
    <property type="match status" value="1"/>
</dbReference>
<name>A0A174I6I3_BACT4</name>
<organism evidence="8 9">
    <name type="scientific">Bacteroides thetaiotaomicron</name>
    <dbReference type="NCBI Taxonomy" id="818"/>
    <lineage>
        <taxon>Bacteria</taxon>
        <taxon>Pseudomonadati</taxon>
        <taxon>Bacteroidota</taxon>
        <taxon>Bacteroidia</taxon>
        <taxon>Bacteroidales</taxon>
        <taxon>Bacteroidaceae</taxon>
        <taxon>Bacteroides</taxon>
    </lineage>
</organism>
<evidence type="ECO:0000256" key="5">
    <source>
        <dbReference type="ARBA" id="ARBA00023004"/>
    </source>
</evidence>
<dbReference type="GO" id="GO:0005506">
    <property type="term" value="F:iron ion binding"/>
    <property type="evidence" value="ECO:0007669"/>
    <property type="project" value="InterPro"/>
</dbReference>
<dbReference type="SUPFAM" id="SSF102114">
    <property type="entry name" value="Radical SAM enzymes"/>
    <property type="match status" value="1"/>
</dbReference>
<dbReference type="SFLD" id="SFLDG01060">
    <property type="entry name" value="BATS_domain_containing"/>
    <property type="match status" value="1"/>
</dbReference>
<evidence type="ECO:0000256" key="6">
    <source>
        <dbReference type="ARBA" id="ARBA00023014"/>
    </source>
</evidence>
<dbReference type="Pfam" id="PF06968">
    <property type="entry name" value="BATS"/>
    <property type="match status" value="1"/>
</dbReference>
<evidence type="ECO:0000256" key="3">
    <source>
        <dbReference type="ARBA" id="ARBA00022691"/>
    </source>
</evidence>
<dbReference type="PANTHER" id="PTHR43583">
    <property type="entry name" value="2-IMINOACETATE SYNTHASE"/>
    <property type="match status" value="1"/>
</dbReference>
<dbReference type="NCBIfam" id="TIGR02351">
    <property type="entry name" value="thiH"/>
    <property type="match status" value="1"/>
</dbReference>
<sequence length="398" mass="46438">MSCEYPQTKSQPHFFLIFNFQLIKMFSDELEKISWEETTKAIYSKTDADVRRALGKKEHLDVNDFMALISPAATPYLEVMARLSQKYTMERFGKTISMFVPLYITNSCTNSCVYCGFHISNPMKRTILTEEEIVNEYKAIKRLAPFENLLLVTGENPAAAGVPYIARALDLAKPYFSNLQIEVMPLKAEEYKELTHHGLNGVICFQETYHKANYKKYHPRGMKSKFEWRVDGFDRMGQAGVHKIGMGVLIGLEEWRTDVTMMAYHLRYLQKHYWKTKYSVNFPRMRPSENDGFQPNVIMNDRELAQLTFAMRIFDHDVDISYSTRESAEIRNHMATLGVTTMSAESKTEPGGYYSYPQTLEQFHVSDERKAVEVERDLRKLGREPVWKDWDQSFDFKR</sequence>
<dbReference type="PROSITE" id="PS51918">
    <property type="entry name" value="RADICAL_SAM"/>
    <property type="match status" value="1"/>
</dbReference>
<evidence type="ECO:0000259" key="7">
    <source>
        <dbReference type="PROSITE" id="PS51918"/>
    </source>
</evidence>
<dbReference type="Gene3D" id="3.20.20.70">
    <property type="entry name" value="Aldolase class I"/>
    <property type="match status" value="1"/>
</dbReference>
<dbReference type="SFLD" id="SFLDF00301">
    <property type="entry name" value="2-iminoacetate_synthase_(ThiH)"/>
    <property type="match status" value="1"/>
</dbReference>
<gene>
    <name evidence="8" type="primary">thiH_1</name>
    <name evidence="8" type="ORF">ERS852511_00155</name>
</gene>
<feature type="domain" description="Radical SAM core" evidence="7">
    <location>
        <begin position="94"/>
        <end position="323"/>
    </location>
</feature>
<keyword evidence="8" id="KW-0456">Lyase</keyword>
<dbReference type="AlphaFoldDB" id="A0A174I6I3"/>
<keyword evidence="3" id="KW-0949">S-adenosyl-L-methionine</keyword>
<evidence type="ECO:0000256" key="2">
    <source>
        <dbReference type="ARBA" id="ARBA00022485"/>
    </source>
</evidence>
<proteinExistence type="predicted"/>
<dbReference type="CDD" id="cd01335">
    <property type="entry name" value="Radical_SAM"/>
    <property type="match status" value="1"/>
</dbReference>
<dbReference type="SFLD" id="SFLDS00029">
    <property type="entry name" value="Radical_SAM"/>
    <property type="match status" value="1"/>
</dbReference>
<dbReference type="InterPro" id="IPR058240">
    <property type="entry name" value="rSAM_sf"/>
</dbReference>
<dbReference type="SFLD" id="SFLDG01081">
    <property type="entry name" value="cleavage_of_the_Ca-Cb_bond_in"/>
    <property type="match status" value="1"/>
</dbReference>
<protein>
    <submittedName>
        <fullName evidence="8">Thiamine biosynthesis protein ThiH</fullName>
        <ecNumber evidence="8">4.1.99.19</ecNumber>
    </submittedName>
</protein>
<dbReference type="InterPro" id="IPR012726">
    <property type="entry name" value="ThiH"/>
</dbReference>
<evidence type="ECO:0000256" key="1">
    <source>
        <dbReference type="ARBA" id="ARBA00001966"/>
    </source>
</evidence>
<dbReference type="InterPro" id="IPR013785">
    <property type="entry name" value="Aldolase_TIM"/>
</dbReference>
<dbReference type="EMBL" id="CZAP01000001">
    <property type="protein sequence ID" value="CUO80820.1"/>
    <property type="molecule type" value="Genomic_DNA"/>
</dbReference>
<evidence type="ECO:0000313" key="9">
    <source>
        <dbReference type="Proteomes" id="UP000095576"/>
    </source>
</evidence>
<evidence type="ECO:0000313" key="8">
    <source>
        <dbReference type="EMBL" id="CUO80820.1"/>
    </source>
</evidence>
<comment type="cofactor">
    <cofactor evidence="1">
        <name>[4Fe-4S] cluster</name>
        <dbReference type="ChEBI" id="CHEBI:49883"/>
    </cofactor>
</comment>
<dbReference type="InterPro" id="IPR034428">
    <property type="entry name" value="ThiH/NoCL/HydG-like"/>
</dbReference>
<dbReference type="SMART" id="SM00876">
    <property type="entry name" value="BATS"/>
    <property type="match status" value="1"/>
</dbReference>